<keyword evidence="5" id="KW-0732">Signal</keyword>
<reference evidence="16 17" key="1">
    <citation type="journal article" date="2023" name="BMC Biotechnol.">
        <title>Vitis rotundifolia cv Carlos genome sequencing.</title>
        <authorList>
            <person name="Huff M."/>
            <person name="Hulse-Kemp A."/>
            <person name="Scheffler B."/>
            <person name="Youngblood R."/>
            <person name="Simpson S."/>
            <person name="Babiker E."/>
            <person name="Staton M."/>
        </authorList>
    </citation>
    <scope>NUCLEOTIDE SEQUENCE [LARGE SCALE GENOMIC DNA]</scope>
    <source>
        <tissue evidence="16">Leaf</tissue>
    </source>
</reference>
<evidence type="ECO:0000256" key="1">
    <source>
        <dbReference type="ARBA" id="ARBA00004167"/>
    </source>
</evidence>
<evidence type="ECO:0000256" key="7">
    <source>
        <dbReference type="ARBA" id="ARBA00022777"/>
    </source>
</evidence>
<dbReference type="PROSITE" id="PS00107">
    <property type="entry name" value="PROTEIN_KINASE_ATP"/>
    <property type="match status" value="1"/>
</dbReference>
<feature type="binding site" evidence="12">
    <location>
        <position position="405"/>
    </location>
    <ligand>
        <name>ATP</name>
        <dbReference type="ChEBI" id="CHEBI:30616"/>
    </ligand>
</feature>
<feature type="region of interest" description="Disordered" evidence="13">
    <location>
        <begin position="668"/>
        <end position="694"/>
    </location>
</feature>
<sequence length="694" mass="78148">MEGEEDYLVSVGMVPMLLLLNWGFRMDFVSFLVLFLLSHSVLLSSAEEERKHSPNCPSFFDCEKLGWLHFPFNNETSPECGLCTVTGCTEGLPRIQLERDGRHFGVKNISQADTIVIQDDLLKEHLQRGICEFIDNITRVRSPSVSFKPVPPLAELTLFKCHRNLNIDLTTDYTYDVCQDYIIHYNNPNHTSIPPPLPHNQPNHTPTLPPPLSLDCSVIQYPINMSLGMDNLVALLTSDITLEVHLSRECRKCHSSGGQCRDDEGKFWCECRECHSIGGQCRDDEGKFRCAHTGANTGNDRGLKLGLGLGVSAGSITILIICFFIIWQSHKRKYAPTFLSRITSPDPSSKSELEITGAYFGIPIFPYTELEEATNYFDPDREIGDGGFGTVYHGQLRDGREVAVKRLYESNYRRVERFMNEVQILTRLRHRNLVSLYGCTSRHSRELLLVYEFIPNGTVADHLHGDRADSGLLTWPIRLSIAIETATALCYLHASDVVHRDVKTNNILLDNSFCVKVADFGLSRLFPTDVTHVSTAPQGTPGYVDPEYHQCYQLTDKSDVYSFGVVLIELISSLPAVDINRHRHEINLSNYAINKIQKCAFHELIDPHLGFDSDLAVNRMTHLVAELAFRCLQPDKEMRPSMDEVLGILKEIESDKHELKSIDIATDSVESSMHEPPLPPSPDCDEVGLLKVSS</sequence>
<dbReference type="InterPro" id="IPR017441">
    <property type="entry name" value="Protein_kinase_ATP_BS"/>
</dbReference>
<dbReference type="GO" id="GO:0004674">
    <property type="term" value="F:protein serine/threonine kinase activity"/>
    <property type="evidence" value="ECO:0007669"/>
    <property type="project" value="UniProtKB-KW"/>
</dbReference>
<proteinExistence type="predicted"/>
<evidence type="ECO:0000256" key="4">
    <source>
        <dbReference type="ARBA" id="ARBA00022692"/>
    </source>
</evidence>
<evidence type="ECO:0000313" key="17">
    <source>
        <dbReference type="Proteomes" id="UP001168098"/>
    </source>
</evidence>
<comment type="subcellular location">
    <subcellularLocation>
        <location evidence="1">Membrane</location>
        <topology evidence="1">Single-pass membrane protein</topology>
    </subcellularLocation>
</comment>
<name>A0AA39AJA3_VITRO</name>
<comment type="caution">
    <text evidence="16">The sequence shown here is derived from an EMBL/GenBank/DDBJ whole genome shotgun (WGS) entry which is preliminary data.</text>
</comment>
<dbReference type="SMART" id="SM00220">
    <property type="entry name" value="S_TKc"/>
    <property type="match status" value="1"/>
</dbReference>
<dbReference type="FunFam" id="1.10.510.10:FF:000161">
    <property type="entry name" value="Wall-associated receptor kinase-like 20"/>
    <property type="match status" value="1"/>
</dbReference>
<dbReference type="InterPro" id="IPR011009">
    <property type="entry name" value="Kinase-like_dom_sf"/>
</dbReference>
<keyword evidence="2" id="KW-0723">Serine/threonine-protein kinase</keyword>
<dbReference type="Proteomes" id="UP001168098">
    <property type="component" value="Unassembled WGS sequence"/>
</dbReference>
<dbReference type="PANTHER" id="PTHR46008:SF2">
    <property type="entry name" value="LEAF RUST 10 DISEASE-RESISTANCE LOCUS RECEPTOR-LIKE PROTEIN KINASE-LIKE 1.4"/>
    <property type="match status" value="1"/>
</dbReference>
<evidence type="ECO:0000256" key="11">
    <source>
        <dbReference type="ARBA" id="ARBA00023180"/>
    </source>
</evidence>
<dbReference type="InterPro" id="IPR001245">
    <property type="entry name" value="Ser-Thr/Tyr_kinase_cat_dom"/>
</dbReference>
<dbReference type="EMBL" id="JARBHA010000001">
    <property type="protein sequence ID" value="KAJ9708244.1"/>
    <property type="molecule type" value="Genomic_DNA"/>
</dbReference>
<evidence type="ECO:0000256" key="6">
    <source>
        <dbReference type="ARBA" id="ARBA00022741"/>
    </source>
</evidence>
<evidence type="ECO:0000256" key="9">
    <source>
        <dbReference type="ARBA" id="ARBA00022989"/>
    </source>
</evidence>
<dbReference type="GO" id="GO:0005886">
    <property type="term" value="C:plasma membrane"/>
    <property type="evidence" value="ECO:0007669"/>
    <property type="project" value="UniProtKB-ARBA"/>
</dbReference>
<evidence type="ECO:0000256" key="13">
    <source>
        <dbReference type="SAM" id="MobiDB-lite"/>
    </source>
</evidence>
<evidence type="ECO:0000256" key="14">
    <source>
        <dbReference type="SAM" id="Phobius"/>
    </source>
</evidence>
<feature type="transmembrane region" description="Helical" evidence="14">
    <location>
        <begin position="305"/>
        <end position="327"/>
    </location>
</feature>
<keyword evidence="11" id="KW-0325">Glycoprotein</keyword>
<keyword evidence="10 14" id="KW-0472">Membrane</keyword>
<evidence type="ECO:0000256" key="2">
    <source>
        <dbReference type="ARBA" id="ARBA00022527"/>
    </source>
</evidence>
<feature type="transmembrane region" description="Helical" evidence="14">
    <location>
        <begin position="22"/>
        <end position="43"/>
    </location>
</feature>
<dbReference type="InterPro" id="IPR008271">
    <property type="entry name" value="Ser/Thr_kinase_AS"/>
</dbReference>
<evidence type="ECO:0000256" key="5">
    <source>
        <dbReference type="ARBA" id="ARBA00022729"/>
    </source>
</evidence>
<dbReference type="Pfam" id="PF07714">
    <property type="entry name" value="PK_Tyr_Ser-Thr"/>
    <property type="match status" value="1"/>
</dbReference>
<keyword evidence="17" id="KW-1185">Reference proteome</keyword>
<dbReference type="SUPFAM" id="SSF56112">
    <property type="entry name" value="Protein kinase-like (PK-like)"/>
    <property type="match status" value="1"/>
</dbReference>
<evidence type="ECO:0000256" key="12">
    <source>
        <dbReference type="PROSITE-ProRule" id="PRU10141"/>
    </source>
</evidence>
<dbReference type="Gene3D" id="3.30.200.20">
    <property type="entry name" value="Phosphorylase Kinase, domain 1"/>
    <property type="match status" value="1"/>
</dbReference>
<dbReference type="InterPro" id="IPR000719">
    <property type="entry name" value="Prot_kinase_dom"/>
</dbReference>
<keyword evidence="7" id="KW-0418">Kinase</keyword>
<keyword evidence="8 12" id="KW-0067">ATP-binding</keyword>
<dbReference type="AlphaFoldDB" id="A0AA39AJA3"/>
<dbReference type="Gene3D" id="1.10.510.10">
    <property type="entry name" value="Transferase(Phosphotransferase) domain 1"/>
    <property type="match status" value="1"/>
</dbReference>
<dbReference type="PROSITE" id="PS50011">
    <property type="entry name" value="PROTEIN_KINASE_DOM"/>
    <property type="match status" value="1"/>
</dbReference>
<evidence type="ECO:0000256" key="10">
    <source>
        <dbReference type="ARBA" id="ARBA00023136"/>
    </source>
</evidence>
<keyword evidence="6 12" id="KW-0547">Nucleotide-binding</keyword>
<evidence type="ECO:0000313" key="16">
    <source>
        <dbReference type="EMBL" id="KAJ9708244.1"/>
    </source>
</evidence>
<keyword evidence="9 14" id="KW-1133">Transmembrane helix</keyword>
<dbReference type="GO" id="GO:0005524">
    <property type="term" value="F:ATP binding"/>
    <property type="evidence" value="ECO:0007669"/>
    <property type="project" value="UniProtKB-UniRule"/>
</dbReference>
<keyword evidence="3" id="KW-0808">Transferase</keyword>
<organism evidence="16 17">
    <name type="scientific">Vitis rotundifolia</name>
    <name type="common">Muscadine grape</name>
    <dbReference type="NCBI Taxonomy" id="103349"/>
    <lineage>
        <taxon>Eukaryota</taxon>
        <taxon>Viridiplantae</taxon>
        <taxon>Streptophyta</taxon>
        <taxon>Embryophyta</taxon>
        <taxon>Tracheophyta</taxon>
        <taxon>Spermatophyta</taxon>
        <taxon>Magnoliopsida</taxon>
        <taxon>eudicotyledons</taxon>
        <taxon>Gunneridae</taxon>
        <taxon>Pentapetalae</taxon>
        <taxon>rosids</taxon>
        <taxon>Vitales</taxon>
        <taxon>Vitaceae</taxon>
        <taxon>Viteae</taxon>
        <taxon>Vitis</taxon>
    </lineage>
</organism>
<gene>
    <name evidence="16" type="ORF">PVL29_000348</name>
</gene>
<evidence type="ECO:0000256" key="8">
    <source>
        <dbReference type="ARBA" id="ARBA00022840"/>
    </source>
</evidence>
<protein>
    <recommendedName>
        <fullName evidence="15">Protein kinase domain-containing protein</fullName>
    </recommendedName>
</protein>
<dbReference type="PANTHER" id="PTHR46008">
    <property type="entry name" value="LEAF RUST 10 DISEASE-RESISTANCE LOCUS RECEPTOR-LIKE PROTEIN KINASE-LIKE 1.4"/>
    <property type="match status" value="1"/>
</dbReference>
<dbReference type="PROSITE" id="PS00108">
    <property type="entry name" value="PROTEIN_KINASE_ST"/>
    <property type="match status" value="1"/>
</dbReference>
<accession>A0AA39AJA3</accession>
<feature type="domain" description="Protein kinase" evidence="15">
    <location>
        <begin position="377"/>
        <end position="660"/>
    </location>
</feature>
<evidence type="ECO:0000256" key="3">
    <source>
        <dbReference type="ARBA" id="ARBA00022679"/>
    </source>
</evidence>
<evidence type="ECO:0000259" key="15">
    <source>
        <dbReference type="PROSITE" id="PS50011"/>
    </source>
</evidence>
<keyword evidence="4 14" id="KW-0812">Transmembrane</keyword>